<dbReference type="Pfam" id="PF19853">
    <property type="entry name" value="DUF6328"/>
    <property type="match status" value="1"/>
</dbReference>
<keyword evidence="2" id="KW-1133">Transmembrane helix</keyword>
<proteinExistence type="predicted"/>
<dbReference type="Proteomes" id="UP001323798">
    <property type="component" value="Chromosome"/>
</dbReference>
<keyword evidence="4" id="KW-1185">Reference proteome</keyword>
<feature type="transmembrane region" description="Helical" evidence="2">
    <location>
        <begin position="65"/>
        <end position="87"/>
    </location>
</feature>
<evidence type="ECO:0000256" key="2">
    <source>
        <dbReference type="SAM" id="Phobius"/>
    </source>
</evidence>
<sequence length="167" mass="18274">MTDDESGDVAPDGRDETAAQRADRNWTEILQELRVTQTGTQVLAGFLLTVAFQARFPQLLAYQQVVYLALVVLAAATTTVGLVTVSLHRRMFRRRQKPELVRRGDFHLKLNLALLSLLSAGVVFFLFDVVTTLPIAVVAGIIVALGMLGGMLVYPLVTVRGGPRQRG</sequence>
<feature type="transmembrane region" description="Helical" evidence="2">
    <location>
        <begin position="133"/>
        <end position="157"/>
    </location>
</feature>
<dbReference type="InterPro" id="IPR046291">
    <property type="entry name" value="DUF6328"/>
</dbReference>
<organism evidence="3 4">
    <name type="scientific">Microbacterium rhizosphaerae</name>
    <dbReference type="NCBI Taxonomy" id="1678237"/>
    <lineage>
        <taxon>Bacteria</taxon>
        <taxon>Bacillati</taxon>
        <taxon>Actinomycetota</taxon>
        <taxon>Actinomycetes</taxon>
        <taxon>Micrococcales</taxon>
        <taxon>Microbacteriaceae</taxon>
        <taxon>Microbacterium</taxon>
    </lineage>
</organism>
<evidence type="ECO:0000256" key="1">
    <source>
        <dbReference type="SAM" id="MobiDB-lite"/>
    </source>
</evidence>
<feature type="transmembrane region" description="Helical" evidence="2">
    <location>
        <begin position="108"/>
        <end position="127"/>
    </location>
</feature>
<evidence type="ECO:0000313" key="3">
    <source>
        <dbReference type="EMBL" id="WPR89417.1"/>
    </source>
</evidence>
<name>A0ABZ0SP53_9MICO</name>
<evidence type="ECO:0000313" key="4">
    <source>
        <dbReference type="Proteomes" id="UP001323798"/>
    </source>
</evidence>
<gene>
    <name evidence="3" type="ORF">SM116_16910</name>
</gene>
<feature type="compositionally biased region" description="Basic and acidic residues" evidence="1">
    <location>
        <begin position="11"/>
        <end position="21"/>
    </location>
</feature>
<reference evidence="3 4" key="1">
    <citation type="submission" date="2023-11" db="EMBL/GenBank/DDBJ databases">
        <title>Genome sequence of Microbacterium rhizosphaerae KACC 19337.</title>
        <authorList>
            <person name="Choi H."/>
            <person name="Kim S."/>
            <person name="Kim Y."/>
            <person name="Kwon S.-W."/>
            <person name="Heo J."/>
        </authorList>
    </citation>
    <scope>NUCLEOTIDE SEQUENCE [LARGE SCALE GENOMIC DNA]</scope>
    <source>
        <strain evidence="3 4">KACC 19337</strain>
    </source>
</reference>
<protein>
    <submittedName>
        <fullName evidence="3">DUF6328 family protein</fullName>
    </submittedName>
</protein>
<dbReference type="EMBL" id="CP139368">
    <property type="protein sequence ID" value="WPR89417.1"/>
    <property type="molecule type" value="Genomic_DNA"/>
</dbReference>
<keyword evidence="2" id="KW-0472">Membrane</keyword>
<accession>A0ABZ0SP53</accession>
<feature type="region of interest" description="Disordered" evidence="1">
    <location>
        <begin position="1"/>
        <end position="21"/>
    </location>
</feature>
<keyword evidence="2" id="KW-0812">Transmembrane</keyword>
<dbReference type="RefSeq" id="WP_320942133.1">
    <property type="nucleotide sequence ID" value="NZ_BAABEU010000001.1"/>
</dbReference>